<dbReference type="InterPro" id="IPR005624">
    <property type="entry name" value="PduO/GlcC-like"/>
</dbReference>
<dbReference type="RefSeq" id="WP_041094701.1">
    <property type="nucleotide sequence ID" value="NZ_JARTHD010000018.1"/>
</dbReference>
<dbReference type="InterPro" id="IPR038084">
    <property type="entry name" value="PduO/GlcC-like_sf"/>
</dbReference>
<dbReference type="SUPFAM" id="SSF143744">
    <property type="entry name" value="GlcG-like"/>
    <property type="match status" value="1"/>
</dbReference>
<dbReference type="Gene3D" id="3.30.450.150">
    <property type="entry name" value="Haem-degrading domain"/>
    <property type="match status" value="1"/>
</dbReference>
<dbReference type="EMBL" id="JXLP01000003">
    <property type="protein sequence ID" value="KIL79327.1"/>
    <property type="molecule type" value="Genomic_DNA"/>
</dbReference>
<evidence type="ECO:0000313" key="1">
    <source>
        <dbReference type="EMBL" id="KIL79327.1"/>
    </source>
</evidence>
<name>A0ABR5AX54_BACBA</name>
<evidence type="ECO:0000313" key="2">
    <source>
        <dbReference type="Proteomes" id="UP000031982"/>
    </source>
</evidence>
<dbReference type="PANTHER" id="PTHR34309:SF1">
    <property type="entry name" value="PROTEIN GLCG"/>
    <property type="match status" value="1"/>
</dbReference>
<gene>
    <name evidence="1" type="ORF">SD77_3193</name>
</gene>
<sequence>MKGFIEQKTISSDLAEQMIQAAKGKAKELGITVNVAIVDGGGNLLAFSRMDRAPLLSIEIAQDKAYTAAAFGRPTHEWYDVIKDKPSLKTGIVHTKRLTVFGGGYPVRCGEDLAGGIGVSGGSLEQDQACCEAALKLITS</sequence>
<keyword evidence="2" id="KW-1185">Reference proteome</keyword>
<dbReference type="Proteomes" id="UP000031982">
    <property type="component" value="Unassembled WGS sequence"/>
</dbReference>
<protein>
    <submittedName>
        <fullName evidence="1">Protein GlcG</fullName>
    </submittedName>
</protein>
<reference evidence="1 2" key="1">
    <citation type="submission" date="2015-01" db="EMBL/GenBank/DDBJ databases">
        <title>Genome Assembly of Bacillus badius MTCC 1458.</title>
        <authorList>
            <person name="Verma A."/>
            <person name="Khatri I."/>
            <person name="Mual P."/>
            <person name="Subramanian S."/>
            <person name="Krishnamurthi S."/>
        </authorList>
    </citation>
    <scope>NUCLEOTIDE SEQUENCE [LARGE SCALE GENOMIC DNA]</scope>
    <source>
        <strain evidence="1 2">MTCC 1458</strain>
    </source>
</reference>
<dbReference type="PANTHER" id="PTHR34309">
    <property type="entry name" value="SLR1406 PROTEIN"/>
    <property type="match status" value="1"/>
</dbReference>
<comment type="caution">
    <text evidence="1">The sequence shown here is derived from an EMBL/GenBank/DDBJ whole genome shotgun (WGS) entry which is preliminary data.</text>
</comment>
<proteinExistence type="predicted"/>
<organism evidence="1 2">
    <name type="scientific">Bacillus badius</name>
    <dbReference type="NCBI Taxonomy" id="1455"/>
    <lineage>
        <taxon>Bacteria</taxon>
        <taxon>Bacillati</taxon>
        <taxon>Bacillota</taxon>
        <taxon>Bacilli</taxon>
        <taxon>Bacillales</taxon>
        <taxon>Bacillaceae</taxon>
        <taxon>Pseudobacillus</taxon>
    </lineage>
</organism>
<dbReference type="Pfam" id="PF03928">
    <property type="entry name" value="HbpS-like"/>
    <property type="match status" value="1"/>
</dbReference>
<accession>A0ABR5AX54</accession>
<dbReference type="InterPro" id="IPR052517">
    <property type="entry name" value="GlcG_carb_metab_protein"/>
</dbReference>